<evidence type="ECO:0000313" key="2">
    <source>
        <dbReference type="EMBL" id="KAA0021811.1"/>
    </source>
</evidence>
<keyword evidence="3" id="KW-1185">Reference proteome</keyword>
<organism evidence="2 3">
    <name type="scientific">Antrihabitans cavernicola</name>
    <dbReference type="NCBI Taxonomy" id="2495913"/>
    <lineage>
        <taxon>Bacteria</taxon>
        <taxon>Bacillati</taxon>
        <taxon>Actinomycetota</taxon>
        <taxon>Actinomycetes</taxon>
        <taxon>Mycobacteriales</taxon>
        <taxon>Nocardiaceae</taxon>
        <taxon>Antrihabitans</taxon>
    </lineage>
</organism>
<proteinExistence type="predicted"/>
<feature type="compositionally biased region" description="Gly residues" evidence="1">
    <location>
        <begin position="13"/>
        <end position="24"/>
    </location>
</feature>
<dbReference type="AlphaFoldDB" id="A0A5A7SC43"/>
<dbReference type="Proteomes" id="UP000322244">
    <property type="component" value="Unassembled WGS sequence"/>
</dbReference>
<feature type="region of interest" description="Disordered" evidence="1">
    <location>
        <begin position="128"/>
        <end position="170"/>
    </location>
</feature>
<name>A0A5A7SC43_9NOCA</name>
<comment type="caution">
    <text evidence="2">The sequence shown here is derived from an EMBL/GenBank/DDBJ whole genome shotgun (WGS) entry which is preliminary data.</text>
</comment>
<evidence type="ECO:0008006" key="4">
    <source>
        <dbReference type="Google" id="ProtNLM"/>
    </source>
</evidence>
<sequence length="170" mass="17743">MSDAGKTTPDDAGAGGGEPDGNGGNAFQAITSQADFDRAISARLERENAKYADYDALKDKAGKFDAGELAKLDEIEREKLARQDAETKYAELLSKQARFEVASAKGVPVALLNGGTKEELEAQADALLQFAGAANGPRTPQPDPSQGQGGGNGGDSGSTGDWLRDSLNRR</sequence>
<feature type="compositionally biased region" description="Gly residues" evidence="1">
    <location>
        <begin position="147"/>
        <end position="157"/>
    </location>
</feature>
<accession>A0A5A7SC43</accession>
<evidence type="ECO:0000256" key="1">
    <source>
        <dbReference type="SAM" id="MobiDB-lite"/>
    </source>
</evidence>
<reference evidence="2 3" key="1">
    <citation type="submission" date="2019-07" db="EMBL/GenBank/DDBJ databases">
        <title>Rhodococcus cavernicolus sp. nov., isolated from a cave.</title>
        <authorList>
            <person name="Lee S.D."/>
        </authorList>
    </citation>
    <scope>NUCLEOTIDE SEQUENCE [LARGE SCALE GENOMIC DNA]</scope>
    <source>
        <strain evidence="2 3">C1-24</strain>
    </source>
</reference>
<dbReference type="RefSeq" id="WP_149431174.1">
    <property type="nucleotide sequence ID" value="NZ_VLNY01000007.1"/>
</dbReference>
<dbReference type="OrthoDB" id="5122407at2"/>
<evidence type="ECO:0000313" key="3">
    <source>
        <dbReference type="Proteomes" id="UP000322244"/>
    </source>
</evidence>
<feature type="compositionally biased region" description="Low complexity" evidence="1">
    <location>
        <begin position="1"/>
        <end position="12"/>
    </location>
</feature>
<protein>
    <recommendedName>
        <fullName evidence="4">DUF4355 domain-containing protein</fullName>
    </recommendedName>
</protein>
<feature type="region of interest" description="Disordered" evidence="1">
    <location>
        <begin position="1"/>
        <end position="28"/>
    </location>
</feature>
<dbReference type="EMBL" id="VLNY01000007">
    <property type="protein sequence ID" value="KAA0021811.1"/>
    <property type="molecule type" value="Genomic_DNA"/>
</dbReference>
<gene>
    <name evidence="2" type="ORF">FOY51_15520</name>
</gene>